<protein>
    <submittedName>
        <fullName evidence="3">Lysophospholipase L1</fullName>
    </submittedName>
</protein>
<feature type="chain" id="PRO_5011776119" evidence="1">
    <location>
        <begin position="24"/>
        <end position="225"/>
    </location>
</feature>
<evidence type="ECO:0000256" key="1">
    <source>
        <dbReference type="SAM" id="SignalP"/>
    </source>
</evidence>
<dbReference type="InterPro" id="IPR013830">
    <property type="entry name" value="SGNH_hydro"/>
</dbReference>
<accession>A0A1G9W275</accession>
<dbReference type="AlphaFoldDB" id="A0A1G9W275"/>
<feature type="signal peptide" evidence="1">
    <location>
        <begin position="1"/>
        <end position="23"/>
    </location>
</feature>
<name>A0A1G9W275_9SPHI</name>
<dbReference type="SUPFAM" id="SSF52266">
    <property type="entry name" value="SGNH hydrolase"/>
    <property type="match status" value="1"/>
</dbReference>
<dbReference type="Pfam" id="PF13472">
    <property type="entry name" value="Lipase_GDSL_2"/>
    <property type="match status" value="1"/>
</dbReference>
<dbReference type="InterPro" id="IPR051532">
    <property type="entry name" value="Ester_Hydrolysis_Enzymes"/>
</dbReference>
<keyword evidence="1" id="KW-0732">Signal</keyword>
<dbReference type="Proteomes" id="UP000199226">
    <property type="component" value="Unassembled WGS sequence"/>
</dbReference>
<keyword evidence="4" id="KW-1185">Reference proteome</keyword>
<evidence type="ECO:0000313" key="3">
    <source>
        <dbReference type="EMBL" id="SDM78291.1"/>
    </source>
</evidence>
<dbReference type="OrthoDB" id="9790057at2"/>
<gene>
    <name evidence="3" type="ORF">SAMN05421813_12334</name>
</gene>
<dbReference type="STRING" id="990371.SAMN05421813_12334"/>
<reference evidence="4" key="1">
    <citation type="submission" date="2016-10" db="EMBL/GenBank/DDBJ databases">
        <authorList>
            <person name="Varghese N."/>
            <person name="Submissions S."/>
        </authorList>
    </citation>
    <scope>NUCLEOTIDE SEQUENCE [LARGE SCALE GENOMIC DNA]</scope>
    <source>
        <strain evidence="4">DSM 24536</strain>
    </source>
</reference>
<evidence type="ECO:0000259" key="2">
    <source>
        <dbReference type="Pfam" id="PF13472"/>
    </source>
</evidence>
<dbReference type="Gene3D" id="3.40.50.1110">
    <property type="entry name" value="SGNH hydrolase"/>
    <property type="match status" value="1"/>
</dbReference>
<proteinExistence type="predicted"/>
<organism evidence="3 4">
    <name type="scientific">Daejeonella rubra</name>
    <dbReference type="NCBI Taxonomy" id="990371"/>
    <lineage>
        <taxon>Bacteria</taxon>
        <taxon>Pseudomonadati</taxon>
        <taxon>Bacteroidota</taxon>
        <taxon>Sphingobacteriia</taxon>
        <taxon>Sphingobacteriales</taxon>
        <taxon>Sphingobacteriaceae</taxon>
        <taxon>Daejeonella</taxon>
    </lineage>
</organism>
<dbReference type="PANTHER" id="PTHR30383">
    <property type="entry name" value="THIOESTERASE 1/PROTEASE 1/LYSOPHOSPHOLIPASE L1"/>
    <property type="match status" value="1"/>
</dbReference>
<dbReference type="InterPro" id="IPR036514">
    <property type="entry name" value="SGNH_hydro_sf"/>
</dbReference>
<evidence type="ECO:0000313" key="4">
    <source>
        <dbReference type="Proteomes" id="UP000199226"/>
    </source>
</evidence>
<feature type="domain" description="SGNH hydrolase-type esterase" evidence="2">
    <location>
        <begin position="64"/>
        <end position="212"/>
    </location>
</feature>
<sequence>MKRINLLILGLLFVQVFSKTVIAQTNPPFFKEIEAFKTQDKINPPEKGAILFVGSSSFTMWKDVQNYFPGYTIINRGFGGSSLPDVIRYAPDVIYPYQPSQVVIYCGENDFTTSPNANADTVFNRFSKLFGMIRKEIPRAHILFVSIKPSPSRAKHMPEMVRANEMIRKYIKRRSRTGFADVYNKMLLEDGSPMPDIFLGDKLHMNKNGYAIWQKAILPHLRKKG</sequence>
<dbReference type="RefSeq" id="WP_090705894.1">
    <property type="nucleotide sequence ID" value="NZ_FNHH01000023.1"/>
</dbReference>
<dbReference type="GO" id="GO:0004622">
    <property type="term" value="F:phosphatidylcholine lysophospholipase activity"/>
    <property type="evidence" value="ECO:0007669"/>
    <property type="project" value="TreeGrafter"/>
</dbReference>
<dbReference type="PANTHER" id="PTHR30383:SF5">
    <property type="entry name" value="SGNH HYDROLASE-TYPE ESTERASE DOMAIN-CONTAINING PROTEIN"/>
    <property type="match status" value="1"/>
</dbReference>
<dbReference type="EMBL" id="FNHH01000023">
    <property type="protein sequence ID" value="SDM78291.1"/>
    <property type="molecule type" value="Genomic_DNA"/>
</dbReference>